<dbReference type="EMBL" id="MCGO01000032">
    <property type="protein sequence ID" value="ORY41392.1"/>
    <property type="molecule type" value="Genomic_DNA"/>
</dbReference>
<gene>
    <name evidence="2" type="ORF">BCR33DRAFT_345670</name>
</gene>
<dbReference type="AlphaFoldDB" id="A0A1Y2C2X4"/>
<keyword evidence="3" id="KW-1185">Reference proteome</keyword>
<feature type="coiled-coil region" evidence="1">
    <location>
        <begin position="10"/>
        <end position="61"/>
    </location>
</feature>
<protein>
    <submittedName>
        <fullName evidence="2">Uncharacterized protein</fullName>
    </submittedName>
</protein>
<dbReference type="Gene3D" id="1.20.1170.10">
    <property type="match status" value="1"/>
</dbReference>
<accession>A0A1Y2C2X4</accession>
<name>A0A1Y2C2X4_9FUNG</name>
<evidence type="ECO:0000313" key="3">
    <source>
        <dbReference type="Proteomes" id="UP000193642"/>
    </source>
</evidence>
<proteinExistence type="predicted"/>
<comment type="caution">
    <text evidence="2">The sequence shown here is derived from an EMBL/GenBank/DDBJ whole genome shotgun (WGS) entry which is preliminary data.</text>
</comment>
<feature type="coiled-coil region" evidence="1">
    <location>
        <begin position="260"/>
        <end position="325"/>
    </location>
</feature>
<feature type="coiled-coil region" evidence="1">
    <location>
        <begin position="357"/>
        <end position="422"/>
    </location>
</feature>
<keyword evidence="1" id="KW-0175">Coiled coil</keyword>
<reference evidence="2 3" key="1">
    <citation type="submission" date="2016-07" db="EMBL/GenBank/DDBJ databases">
        <title>Pervasive Adenine N6-methylation of Active Genes in Fungi.</title>
        <authorList>
            <consortium name="DOE Joint Genome Institute"/>
            <person name="Mondo S.J."/>
            <person name="Dannebaum R.O."/>
            <person name="Kuo R.C."/>
            <person name="Labutti K."/>
            <person name="Haridas S."/>
            <person name="Kuo A."/>
            <person name="Salamov A."/>
            <person name="Ahrendt S.R."/>
            <person name="Lipzen A."/>
            <person name="Sullivan W."/>
            <person name="Andreopoulos W.B."/>
            <person name="Clum A."/>
            <person name="Lindquist E."/>
            <person name="Daum C."/>
            <person name="Ramamoorthy G.K."/>
            <person name="Gryganskyi A."/>
            <person name="Culley D."/>
            <person name="Magnuson J.K."/>
            <person name="James T.Y."/>
            <person name="O'Malley M.A."/>
            <person name="Stajich J.E."/>
            <person name="Spatafora J.W."/>
            <person name="Visel A."/>
            <person name="Grigoriev I.V."/>
        </authorList>
    </citation>
    <scope>NUCLEOTIDE SEQUENCE [LARGE SCALE GENOMIC DNA]</scope>
    <source>
        <strain evidence="2 3">JEL800</strain>
    </source>
</reference>
<organism evidence="2 3">
    <name type="scientific">Rhizoclosmatium globosum</name>
    <dbReference type="NCBI Taxonomy" id="329046"/>
    <lineage>
        <taxon>Eukaryota</taxon>
        <taxon>Fungi</taxon>
        <taxon>Fungi incertae sedis</taxon>
        <taxon>Chytridiomycota</taxon>
        <taxon>Chytridiomycota incertae sedis</taxon>
        <taxon>Chytridiomycetes</taxon>
        <taxon>Chytridiales</taxon>
        <taxon>Chytriomycetaceae</taxon>
        <taxon>Rhizoclosmatium</taxon>
    </lineage>
</organism>
<evidence type="ECO:0000313" key="2">
    <source>
        <dbReference type="EMBL" id="ORY41392.1"/>
    </source>
</evidence>
<feature type="coiled-coil region" evidence="1">
    <location>
        <begin position="95"/>
        <end position="129"/>
    </location>
</feature>
<dbReference type="Proteomes" id="UP000193642">
    <property type="component" value="Unassembled WGS sequence"/>
</dbReference>
<evidence type="ECO:0000256" key="1">
    <source>
        <dbReference type="SAM" id="Coils"/>
    </source>
</evidence>
<sequence>MKLDIEEDLGRKKSIEIARLEERISELLNQIAESRDGNTRITELESQLTNMTQLYEAEKSRYSKAISESSNSHSQLTTEIERLKTVVVTRDISSSSTDTEQIDKLTRELEAAQLQISEMEETYSNSTDQLSKKISQQQAFISSLQSEVLNYSERYTVLNSKYSQLEQSLETTMNALAEEQGKNTDLMTQLEASKMSMSKEITTSTTTTSREIVDGVAVESFVPVFSPTTGTANLSKKVRIIAPEESTLLGAFKSVSEDRWTQISQELIEKTERIKELEEKLELVAAIPEILKKWEETFVDQEADIEQLEKELASAHEELARVKEMTLTTVTKEMTLNRGVTFDEHTHTETVLLHPEFEAVSKELDEKNAMVADLQSRLEKLSAIPEILKSWEDAFKAQEADMDQLETELEAAHAQIRKLQSETTVTTVTKRSQH</sequence>
<dbReference type="OrthoDB" id="2163585at2759"/>